<feature type="chain" id="PRO_5012157446" description="alpha-1,2-Mannosidase" evidence="14">
    <location>
        <begin position="26"/>
        <end position="536"/>
    </location>
</feature>
<evidence type="ECO:0000256" key="12">
    <source>
        <dbReference type="PIRSR" id="PIRSR601382-2"/>
    </source>
</evidence>
<evidence type="ECO:0000256" key="9">
    <source>
        <dbReference type="ARBA" id="ARBA00047669"/>
    </source>
</evidence>
<evidence type="ECO:0000256" key="8">
    <source>
        <dbReference type="ARBA" id="ARBA00023295"/>
    </source>
</evidence>
<dbReference type="EMBL" id="NJET01000012">
    <property type="protein sequence ID" value="PHH65979.1"/>
    <property type="molecule type" value="Genomic_DNA"/>
</dbReference>
<evidence type="ECO:0000256" key="13">
    <source>
        <dbReference type="RuleBase" id="RU361193"/>
    </source>
</evidence>
<feature type="binding site" evidence="12">
    <location>
        <position position="521"/>
    </location>
    <ligand>
        <name>Ca(2+)</name>
        <dbReference type="ChEBI" id="CHEBI:29108"/>
    </ligand>
</feature>
<evidence type="ECO:0000313" key="15">
    <source>
        <dbReference type="EMBL" id="PHH65979.1"/>
    </source>
</evidence>
<feature type="active site" description="Proton donor" evidence="11">
    <location>
        <position position="381"/>
    </location>
</feature>
<reference evidence="15 16" key="1">
    <citation type="submission" date="2017-06" db="EMBL/GenBank/DDBJ databases">
        <title>Ant-infecting Ophiocordyceps genomes reveal a high diversity of potential behavioral manipulation genes and a possible major role for enterotoxins.</title>
        <authorList>
            <person name="De Bekker C."/>
            <person name="Evans H.C."/>
            <person name="Brachmann A."/>
            <person name="Hughes D.P."/>
        </authorList>
    </citation>
    <scope>NUCLEOTIDE SEQUENCE [LARGE SCALE GENOMIC DNA]</scope>
    <source>
        <strain evidence="15 16">Map64</strain>
    </source>
</reference>
<keyword evidence="16" id="KW-1185">Reference proteome</keyword>
<dbReference type="FunFam" id="1.50.10.10:FF:000047">
    <property type="entry name" value="Mannosyl-oligosaccharide alpha-1,2-mannosidase"/>
    <property type="match status" value="1"/>
</dbReference>
<accession>A0A2C5XBD8</accession>
<name>A0A2C5XBD8_9HYPO</name>
<dbReference type="PANTHER" id="PTHR11742">
    <property type="entry name" value="MANNOSYL-OLIGOSACCHARIDE ALPHA-1,2-MANNOSIDASE-RELATED"/>
    <property type="match status" value="1"/>
</dbReference>
<dbReference type="SUPFAM" id="SSF48225">
    <property type="entry name" value="Seven-hairpin glycosidases"/>
    <property type="match status" value="1"/>
</dbReference>
<dbReference type="GO" id="GO:0005975">
    <property type="term" value="P:carbohydrate metabolic process"/>
    <property type="evidence" value="ECO:0007669"/>
    <property type="project" value="InterPro"/>
</dbReference>
<dbReference type="Pfam" id="PF01532">
    <property type="entry name" value="Glyco_hydro_47"/>
    <property type="match status" value="1"/>
</dbReference>
<keyword evidence="7" id="KW-0325">Glycoprotein</keyword>
<dbReference type="GO" id="GO:0005509">
    <property type="term" value="F:calcium ion binding"/>
    <property type="evidence" value="ECO:0007669"/>
    <property type="project" value="InterPro"/>
</dbReference>
<sequence length="536" mass="59804">MMTGAMRFTNACLVLLGLAAGSAWGLPSRQARQPSAPEEYPQRAAAIVEAFNHSWTGYYRHAFPHDTLRPLSNGFEDDRAAWGVTVVDALSTAIVMQNPIVVNQMLDHIAKIDFSTTARPNDEISVFETNIRYLGGLLSGYDLLKGPMINLVADQDRVDMLLRQARSLGDTLSIAFDTPSGIPDPKIVLNPTKKISGSKRNNLAEVGTLILEWTRLSDASGDARYAQLAERTQSYLLRPRGTPEPWPGLLGFTVSVDDGSFLDDIGGWSGGTDSFYEYLIKMYQYDPVAFGEYRDRWVAAADSTMEFLASHPTTRPELTYLAQYHGQTKIASSSHLASFAGGNFILGGVLLNEEKYKAFGLALAESYFNNYVMEPVGIGPETFRWVDNRLSPDGDNNRPPPQNQEAFYKQAGFYNESPTYILRPETVESLYYAYRLTGDRKWQDMAWAAFERIQMACRVGSAYAELNDVTQPNSGAYFDEMQSFWMAETLKYLYLIFAPESDVQLHLQEGGVGSSSFVYNTEAHPLRVRGLVDKAR</sequence>
<evidence type="ECO:0000313" key="16">
    <source>
        <dbReference type="Proteomes" id="UP000226192"/>
    </source>
</evidence>
<dbReference type="STRING" id="1399860.A0A2C5XBD8"/>
<dbReference type="InterPro" id="IPR001382">
    <property type="entry name" value="Glyco_hydro_47"/>
</dbReference>
<dbReference type="Proteomes" id="UP000226192">
    <property type="component" value="Unassembled WGS sequence"/>
</dbReference>
<keyword evidence="4 14" id="KW-0732">Signal</keyword>
<comment type="similarity">
    <text evidence="3 13">Belongs to the glycosyl hydrolase 47 family.</text>
</comment>
<comment type="cofactor">
    <cofactor evidence="1 12">
        <name>Ca(2+)</name>
        <dbReference type="ChEBI" id="CHEBI:29108"/>
    </cofactor>
</comment>
<dbReference type="UniPathway" id="UPA00378"/>
<comment type="catalytic activity">
    <reaction evidence="10">
        <text>N(4)-(alpha-D-Man-(1-&gt;2)-alpha-D-Man-(1-&gt;2)-alpha-D-Man-(1-&gt;3)-[alpha-D-Man-(1-&gt;2)-alpha-D-Man-(1-&gt;3)-[alpha-D-Man-(1-&gt;2)-alpha-D-Man-(1-&gt;6)]-alpha-D-Man-(1-&gt;6)]-beta-D-Man-(1-&gt;4)-beta-D-GlcNAc-(1-&gt;4)-beta-D-GlcNAc)-L-asparaginyl-[protein] (N-glucan mannose isomer 9A1,2,3B1,2,3) + 4 H2O = N(4)-(alpha-D-Man-(1-&gt;3)-[alpha-D-Man-(1-&gt;3)-[alpha-D-Man-(1-&gt;6)]-alpha-D-Man-(1-&gt;6)]-beta-D-Man-(1-&gt;4)-beta-D-GlcNAc-(1-&gt;4)-beta-D-GlcNAc)-L-asparaginyl-[protein] (N-glucan mannose isomer 5A1,2) + 4 beta-D-mannose</text>
        <dbReference type="Rhea" id="RHEA:56008"/>
        <dbReference type="Rhea" id="RHEA-COMP:14356"/>
        <dbReference type="Rhea" id="RHEA-COMP:14367"/>
        <dbReference type="ChEBI" id="CHEBI:15377"/>
        <dbReference type="ChEBI" id="CHEBI:28563"/>
        <dbReference type="ChEBI" id="CHEBI:59087"/>
        <dbReference type="ChEBI" id="CHEBI:139493"/>
        <dbReference type="EC" id="3.2.1.113"/>
    </reaction>
</comment>
<dbReference type="InterPro" id="IPR012341">
    <property type="entry name" value="6hp_glycosidase-like_sf"/>
</dbReference>
<evidence type="ECO:0000256" key="1">
    <source>
        <dbReference type="ARBA" id="ARBA00001913"/>
    </source>
</evidence>
<dbReference type="GO" id="GO:0016020">
    <property type="term" value="C:membrane"/>
    <property type="evidence" value="ECO:0007669"/>
    <property type="project" value="InterPro"/>
</dbReference>
<feature type="signal peptide" evidence="14">
    <location>
        <begin position="1"/>
        <end position="25"/>
    </location>
</feature>
<dbReference type="OrthoDB" id="8118055at2759"/>
<dbReference type="GO" id="GO:0036503">
    <property type="term" value="P:ERAD pathway"/>
    <property type="evidence" value="ECO:0007669"/>
    <property type="project" value="UniProtKB-ARBA"/>
</dbReference>
<feature type="active site" evidence="11">
    <location>
        <position position="273"/>
    </location>
</feature>
<evidence type="ECO:0000256" key="11">
    <source>
        <dbReference type="PIRSR" id="PIRSR601382-1"/>
    </source>
</evidence>
<keyword evidence="8 13" id="KW-0326">Glycosidase</keyword>
<dbReference type="GO" id="GO:0004571">
    <property type="term" value="F:mannosyl-oligosaccharide 1,2-alpha-mannosidase activity"/>
    <property type="evidence" value="ECO:0007669"/>
    <property type="project" value="UniProtKB-EC"/>
</dbReference>
<evidence type="ECO:0000256" key="10">
    <source>
        <dbReference type="ARBA" id="ARBA00048605"/>
    </source>
</evidence>
<evidence type="ECO:0000256" key="14">
    <source>
        <dbReference type="SAM" id="SignalP"/>
    </source>
</evidence>
<keyword evidence="6" id="KW-1015">Disulfide bond</keyword>
<evidence type="ECO:0000256" key="7">
    <source>
        <dbReference type="ARBA" id="ARBA00023180"/>
    </source>
</evidence>
<dbReference type="PRINTS" id="PR00747">
    <property type="entry name" value="GLYHDRLASE47"/>
</dbReference>
<evidence type="ECO:0000256" key="6">
    <source>
        <dbReference type="ARBA" id="ARBA00023157"/>
    </source>
</evidence>
<evidence type="ECO:0000256" key="3">
    <source>
        <dbReference type="ARBA" id="ARBA00007658"/>
    </source>
</evidence>
<proteinExistence type="inferred from homology"/>
<comment type="pathway">
    <text evidence="2">Protein modification; protein glycosylation.</text>
</comment>
<keyword evidence="5 13" id="KW-0378">Hydrolase</keyword>
<evidence type="ECO:0000256" key="4">
    <source>
        <dbReference type="ARBA" id="ARBA00022729"/>
    </source>
</evidence>
<feature type="active site" evidence="11">
    <location>
        <position position="425"/>
    </location>
</feature>
<feature type="active site" description="Proton donor" evidence="11">
    <location>
        <position position="128"/>
    </location>
</feature>
<dbReference type="AlphaFoldDB" id="A0A2C5XBD8"/>
<gene>
    <name evidence="15" type="ORF">CDD81_927</name>
</gene>
<keyword evidence="12" id="KW-0106">Calcium</keyword>
<dbReference type="PANTHER" id="PTHR11742:SF101">
    <property type="entry name" value="MANNOSYL-OLIGOSACCHARIDE ALPHA-1,2-MANNOSIDASE 1B"/>
    <property type="match status" value="1"/>
</dbReference>
<dbReference type="EC" id="3.2.1.-" evidence="13"/>
<organism evidence="15 16">
    <name type="scientific">Ophiocordyceps australis</name>
    <dbReference type="NCBI Taxonomy" id="1399860"/>
    <lineage>
        <taxon>Eukaryota</taxon>
        <taxon>Fungi</taxon>
        <taxon>Dikarya</taxon>
        <taxon>Ascomycota</taxon>
        <taxon>Pezizomycotina</taxon>
        <taxon>Sordariomycetes</taxon>
        <taxon>Hypocreomycetidae</taxon>
        <taxon>Hypocreales</taxon>
        <taxon>Ophiocordycipitaceae</taxon>
        <taxon>Ophiocordyceps</taxon>
    </lineage>
</organism>
<protein>
    <recommendedName>
        <fullName evidence="13">alpha-1,2-Mannosidase</fullName>
        <ecNumber evidence="13">3.2.1.-</ecNumber>
    </recommendedName>
</protein>
<evidence type="ECO:0000256" key="5">
    <source>
        <dbReference type="ARBA" id="ARBA00022801"/>
    </source>
</evidence>
<dbReference type="InterPro" id="IPR036026">
    <property type="entry name" value="Seven-hairpin_glycosidases"/>
</dbReference>
<dbReference type="GO" id="GO:0005783">
    <property type="term" value="C:endoplasmic reticulum"/>
    <property type="evidence" value="ECO:0007669"/>
    <property type="project" value="TreeGrafter"/>
</dbReference>
<evidence type="ECO:0000256" key="2">
    <source>
        <dbReference type="ARBA" id="ARBA00004922"/>
    </source>
</evidence>
<dbReference type="Gene3D" id="1.50.10.10">
    <property type="match status" value="1"/>
</dbReference>
<comment type="catalytic activity">
    <reaction evidence="9">
        <text>N(4)-(alpha-D-Man-(1-&gt;2)-alpha-D-Man-(1-&gt;2)-alpha-D-Man-(1-&gt;3)-[alpha-D-Man-(1-&gt;3)-[alpha-D-Man-(1-&gt;2)-alpha-D-Man-(1-&gt;6)]-alpha-D-Man-(1-&gt;6)]-beta-D-Man-(1-&gt;4)-beta-D-GlcNAc-(1-&gt;4)-beta-D-GlcNAc)-L-asparaginyl-[protein] (N-glucan mannose isomer 8A1,2,3B1,3) + 3 H2O = N(4)-(alpha-D-Man-(1-&gt;3)-[alpha-D-Man-(1-&gt;3)-[alpha-D-Man-(1-&gt;6)]-alpha-D-Man-(1-&gt;6)]-beta-D-Man-(1-&gt;4)-beta-D-GlcNAc-(1-&gt;4)-beta-D-GlcNAc)-L-asparaginyl-[protein] (N-glucan mannose isomer 5A1,2) + 3 beta-D-mannose</text>
        <dbReference type="Rhea" id="RHEA:56028"/>
        <dbReference type="Rhea" id="RHEA-COMP:14358"/>
        <dbReference type="Rhea" id="RHEA-COMP:14367"/>
        <dbReference type="ChEBI" id="CHEBI:15377"/>
        <dbReference type="ChEBI" id="CHEBI:28563"/>
        <dbReference type="ChEBI" id="CHEBI:59087"/>
        <dbReference type="ChEBI" id="CHEBI:60628"/>
        <dbReference type="EC" id="3.2.1.113"/>
    </reaction>
</comment>
<keyword evidence="12" id="KW-0479">Metal-binding</keyword>
<dbReference type="InterPro" id="IPR050749">
    <property type="entry name" value="Glycosyl_Hydrolase_47"/>
</dbReference>
<comment type="caution">
    <text evidence="15">The sequence shown here is derived from an EMBL/GenBank/DDBJ whole genome shotgun (WGS) entry which is preliminary data.</text>
</comment>